<keyword evidence="6" id="KW-0479">Metal-binding</keyword>
<dbReference type="SMART" id="SM00478">
    <property type="entry name" value="ENDO3c"/>
    <property type="match status" value="1"/>
</dbReference>
<evidence type="ECO:0000256" key="8">
    <source>
        <dbReference type="ARBA" id="ARBA00022801"/>
    </source>
</evidence>
<evidence type="ECO:0000256" key="4">
    <source>
        <dbReference type="ARBA" id="ARBA00012045"/>
    </source>
</evidence>
<evidence type="ECO:0000256" key="7">
    <source>
        <dbReference type="ARBA" id="ARBA00022763"/>
    </source>
</evidence>
<proteinExistence type="inferred from homology"/>
<evidence type="ECO:0000256" key="1">
    <source>
        <dbReference type="ARBA" id="ARBA00000843"/>
    </source>
</evidence>
<dbReference type="Pfam" id="PF00730">
    <property type="entry name" value="HhH-GPD"/>
    <property type="match status" value="1"/>
</dbReference>
<reference evidence="15" key="1">
    <citation type="journal article" date="2019" name="Int. J. Syst. Evol. Microbiol.">
        <title>The Global Catalogue of Microorganisms (GCM) 10K type strain sequencing project: providing services to taxonomists for standard genome sequencing and annotation.</title>
        <authorList>
            <consortium name="The Broad Institute Genomics Platform"/>
            <consortium name="The Broad Institute Genome Sequencing Center for Infectious Disease"/>
            <person name="Wu L."/>
            <person name="Ma J."/>
        </authorList>
    </citation>
    <scope>NUCLEOTIDE SEQUENCE [LARGE SCALE GENOMIC DNA]</scope>
    <source>
        <strain evidence="15">TISTR 1511</strain>
    </source>
</reference>
<keyword evidence="11" id="KW-0234">DNA repair</keyword>
<dbReference type="CDD" id="cd00056">
    <property type="entry name" value="ENDO3c"/>
    <property type="match status" value="1"/>
</dbReference>
<evidence type="ECO:0000256" key="2">
    <source>
        <dbReference type="ARBA" id="ARBA00001966"/>
    </source>
</evidence>
<evidence type="ECO:0000256" key="12">
    <source>
        <dbReference type="ARBA" id="ARBA00023295"/>
    </source>
</evidence>
<accession>A0ABW5RG42</accession>
<evidence type="ECO:0000256" key="11">
    <source>
        <dbReference type="ARBA" id="ARBA00023204"/>
    </source>
</evidence>
<dbReference type="EMBL" id="JBHUNF010000001">
    <property type="protein sequence ID" value="MFD2674043.1"/>
    <property type="molecule type" value="Genomic_DNA"/>
</dbReference>
<keyword evidence="12" id="KW-0326">Glycosidase</keyword>
<dbReference type="InterPro" id="IPR044298">
    <property type="entry name" value="MIG/MutY"/>
</dbReference>
<comment type="caution">
    <text evidence="14">The sequence shown here is derived from an EMBL/GenBank/DDBJ whole genome shotgun (WGS) entry which is preliminary data.</text>
</comment>
<protein>
    <recommendedName>
        <fullName evidence="5">Adenine DNA glycosylase</fullName>
        <ecNumber evidence="4">3.2.2.31</ecNumber>
    </recommendedName>
</protein>
<dbReference type="PANTHER" id="PTHR42944">
    <property type="entry name" value="ADENINE DNA GLYCOSYLASE"/>
    <property type="match status" value="1"/>
</dbReference>
<dbReference type="Gene3D" id="1.10.340.30">
    <property type="entry name" value="Hypothetical protein, domain 2"/>
    <property type="match status" value="1"/>
</dbReference>
<evidence type="ECO:0000256" key="9">
    <source>
        <dbReference type="ARBA" id="ARBA00023004"/>
    </source>
</evidence>
<evidence type="ECO:0000259" key="13">
    <source>
        <dbReference type="SMART" id="SM00478"/>
    </source>
</evidence>
<gene>
    <name evidence="14" type="ORF">ACFSUQ_01815</name>
</gene>
<dbReference type="Pfam" id="PF00633">
    <property type="entry name" value="HHH"/>
    <property type="match status" value="1"/>
</dbReference>
<dbReference type="InterPro" id="IPR011257">
    <property type="entry name" value="DNA_glycosylase"/>
</dbReference>
<evidence type="ECO:0000313" key="15">
    <source>
        <dbReference type="Proteomes" id="UP001597453"/>
    </source>
</evidence>
<dbReference type="PANTHER" id="PTHR42944:SF1">
    <property type="entry name" value="ADENINE DNA GLYCOSYLASE"/>
    <property type="match status" value="1"/>
</dbReference>
<evidence type="ECO:0000256" key="5">
    <source>
        <dbReference type="ARBA" id="ARBA00022023"/>
    </source>
</evidence>
<dbReference type="RefSeq" id="WP_083524360.1">
    <property type="nucleotide sequence ID" value="NZ_JBHUNF010000001.1"/>
</dbReference>
<keyword evidence="7" id="KW-0227">DNA damage</keyword>
<keyword evidence="10" id="KW-0411">Iron-sulfur</keyword>
<sequence>MPSNSPDPQPRLAETREVVLTSAAQIAQMVSQVSDWFAIHARPLPWRSDDVTPWGVLVSEVLSHQTQIERVVPKWQEFMRRWPAPAALAHDTDASILEFWDRLGYPRRALQLRRCAIAICDEHDGEVPDSVEVLESLPGIGPYTAGAVASFAYHRAVPAVDTNVRRVLARAICGVAAAWAPNVRRDRDIVLATLPTDGVAAAAWNASAMELGAVVCRSRTPDCAACPIAALCVWNQAGRPDNAPTPAKRQAAFKGSMREARGHVMALLRAEGVADRNAVDRALAYQSRFSGEDVVAGLIRDGLISMDADGRVVLGQ</sequence>
<evidence type="ECO:0000256" key="3">
    <source>
        <dbReference type="ARBA" id="ARBA00008343"/>
    </source>
</evidence>
<dbReference type="InterPro" id="IPR003265">
    <property type="entry name" value="HhH-GPD_domain"/>
</dbReference>
<dbReference type="EC" id="3.2.2.31" evidence="4"/>
<organism evidence="14 15">
    <name type="scientific">Gulosibacter bifidus</name>
    <dbReference type="NCBI Taxonomy" id="272239"/>
    <lineage>
        <taxon>Bacteria</taxon>
        <taxon>Bacillati</taxon>
        <taxon>Actinomycetota</taxon>
        <taxon>Actinomycetes</taxon>
        <taxon>Micrococcales</taxon>
        <taxon>Microbacteriaceae</taxon>
        <taxon>Gulosibacter</taxon>
    </lineage>
</organism>
<comment type="similarity">
    <text evidence="3">Belongs to the Nth/MutY family.</text>
</comment>
<dbReference type="InterPro" id="IPR000445">
    <property type="entry name" value="HhH_motif"/>
</dbReference>
<dbReference type="Proteomes" id="UP001597453">
    <property type="component" value="Unassembled WGS sequence"/>
</dbReference>
<name>A0ABW5RG42_9MICO</name>
<comment type="cofactor">
    <cofactor evidence="2">
        <name>[4Fe-4S] cluster</name>
        <dbReference type="ChEBI" id="CHEBI:49883"/>
    </cofactor>
</comment>
<keyword evidence="15" id="KW-1185">Reference proteome</keyword>
<dbReference type="PROSITE" id="PS01155">
    <property type="entry name" value="ENDONUCLEASE_III_2"/>
    <property type="match status" value="1"/>
</dbReference>
<evidence type="ECO:0000256" key="10">
    <source>
        <dbReference type="ARBA" id="ARBA00023014"/>
    </source>
</evidence>
<feature type="domain" description="HhH-GPD" evidence="13">
    <location>
        <begin position="62"/>
        <end position="214"/>
    </location>
</feature>
<comment type="catalytic activity">
    <reaction evidence="1">
        <text>Hydrolyzes free adenine bases from 7,8-dihydro-8-oxoguanine:adenine mismatched double-stranded DNA, leaving an apurinic site.</text>
        <dbReference type="EC" id="3.2.2.31"/>
    </reaction>
</comment>
<keyword evidence="8" id="KW-0378">Hydrolase</keyword>
<dbReference type="SUPFAM" id="SSF48150">
    <property type="entry name" value="DNA-glycosylase"/>
    <property type="match status" value="1"/>
</dbReference>
<dbReference type="Gene3D" id="1.10.1670.10">
    <property type="entry name" value="Helix-hairpin-Helix base-excision DNA repair enzymes (C-terminal)"/>
    <property type="match status" value="1"/>
</dbReference>
<keyword evidence="9" id="KW-0408">Iron</keyword>
<dbReference type="InterPro" id="IPR023170">
    <property type="entry name" value="HhH_base_excis_C"/>
</dbReference>
<dbReference type="InterPro" id="IPR004036">
    <property type="entry name" value="Endonuclease-III-like_CS2"/>
</dbReference>
<evidence type="ECO:0000313" key="14">
    <source>
        <dbReference type="EMBL" id="MFD2674043.1"/>
    </source>
</evidence>
<evidence type="ECO:0000256" key="6">
    <source>
        <dbReference type="ARBA" id="ARBA00022723"/>
    </source>
</evidence>